<evidence type="ECO:0000256" key="1">
    <source>
        <dbReference type="ARBA" id="ARBA00004141"/>
    </source>
</evidence>
<evidence type="ECO:0000256" key="4">
    <source>
        <dbReference type="ARBA" id="ARBA00022692"/>
    </source>
</evidence>
<evidence type="ECO:0000256" key="2">
    <source>
        <dbReference type="ARBA" id="ARBA00010864"/>
    </source>
</evidence>
<keyword evidence="10" id="KW-1185">Reference proteome</keyword>
<evidence type="ECO:0000313" key="9">
    <source>
        <dbReference type="EMBL" id="KAG8500099.1"/>
    </source>
</evidence>
<feature type="transmembrane region" description="Helical" evidence="8">
    <location>
        <begin position="562"/>
        <end position="585"/>
    </location>
</feature>
<keyword evidence="7 8" id="KW-0472">Membrane</keyword>
<dbReference type="OrthoDB" id="9999863at2759"/>
<proteinExistence type="inferred from homology"/>
<dbReference type="InterPro" id="IPR051143">
    <property type="entry name" value="TrkH_K-transport"/>
</dbReference>
<dbReference type="PANTHER" id="PTHR31064">
    <property type="entry name" value="POTASSIUM TRANSPORT PROTEIN DDB_G0292412-RELATED"/>
    <property type="match status" value="1"/>
</dbReference>
<sequence>MPKFQVSLSYSSSKLTRLCHILSFWGLNVLEPRTDSFKPRKFDLFFTSVSATTVSSMSTVEMEILSNPQLIIMTILMFIGGEVFTSMAGLFLSNFISEKNNVIEDGEIELGNRKPENLNPEQLAQNQGETFNNGEHLLYHSIMFLGFVILGYLLIVNILGSAMVFLYVSFVSSARSTLKSKGLNLFTFSIFTTISSFTNCGFIPTNENMVVFNKNSGLLLVIIALALLGNPLFPMCLRFSIWVMGKCVNKVGDYCDYLLKNTREIGFHHLFTTRRSCCVVGTALVFVVVQAVLFFAMEWNSPSLKELNPFERTIGVLFQSVNTSQAGETIVNLPAMSTVILVVITIIMYFPPYTSIPFVKDEKKEQQNQEKREGKTAKELLSQLASICIFVFLICITERKNMKEDPFNFTPFNFLFEVVSAYGNVGYSMGYSCKLRLKDEANCVDKSYGFVGRWSDAGKTVLIVVMMLGRLKRYNMIWKAPLGCSSSKLNRVCRILSVNPFWTRNFYLLIISLLGFWSLNVLKPRTNFSKLRNLDLFFTSVSATTLSSMSTIEMEILSNPQLIVVSILMFIGGEVFTSMVGLFIARNTFNNDEHLLHHSIMFLIFIILGYLLVINLLGIAMVFLYISLVSNAHRTLKRKGLNLFTFSIFTTISSFTNCGFIPTNENKLVFNKNPGNTLFPTCLRFSIWVLGKCVNKVRDYCDYLLKNTKEIHHLVSTRCSFCLVGTAFGFVVIQVVLFFAMEWNSKSLKGLNPYEKTIGVLFQSVNTRQAGETIVNLPAIAYGNVGYTMGYNCKLRLKDGANCEDKWYGFVGRWSDAGKTILIVVMLFGRLKRYNMGWKFS</sequence>
<feature type="transmembrane region" description="Helical" evidence="8">
    <location>
        <begin position="216"/>
        <end position="237"/>
    </location>
</feature>
<name>A0A8J5Z405_9ROSI</name>
<comment type="subcellular location">
    <subcellularLocation>
        <location evidence="1">Membrane</location>
        <topology evidence="1">Multi-pass membrane protein</topology>
    </subcellularLocation>
</comment>
<organism evidence="9 10">
    <name type="scientific">Gossypium anomalum</name>
    <dbReference type="NCBI Taxonomy" id="47600"/>
    <lineage>
        <taxon>Eukaryota</taxon>
        <taxon>Viridiplantae</taxon>
        <taxon>Streptophyta</taxon>
        <taxon>Embryophyta</taxon>
        <taxon>Tracheophyta</taxon>
        <taxon>Spermatophyta</taxon>
        <taxon>Magnoliopsida</taxon>
        <taxon>eudicotyledons</taxon>
        <taxon>Gunneridae</taxon>
        <taxon>Pentapetalae</taxon>
        <taxon>rosids</taxon>
        <taxon>malvids</taxon>
        <taxon>Malvales</taxon>
        <taxon>Malvaceae</taxon>
        <taxon>Malvoideae</taxon>
        <taxon>Gossypium</taxon>
    </lineage>
</organism>
<feature type="transmembrane region" description="Helical" evidence="8">
    <location>
        <begin position="339"/>
        <end position="359"/>
    </location>
</feature>
<feature type="transmembrane region" description="Helical" evidence="8">
    <location>
        <begin position="715"/>
        <end position="740"/>
    </location>
</feature>
<dbReference type="InterPro" id="IPR003445">
    <property type="entry name" value="Cat_transpt"/>
</dbReference>
<evidence type="ECO:0000256" key="5">
    <source>
        <dbReference type="ARBA" id="ARBA00022989"/>
    </source>
</evidence>
<protein>
    <recommendedName>
        <fullName evidence="11">Cation transporter HKT6</fullName>
    </recommendedName>
</protein>
<dbReference type="GO" id="GO:0030001">
    <property type="term" value="P:metal ion transport"/>
    <property type="evidence" value="ECO:0007669"/>
    <property type="project" value="UniProtKB-ARBA"/>
</dbReference>
<evidence type="ECO:0000256" key="6">
    <source>
        <dbReference type="ARBA" id="ARBA00023065"/>
    </source>
</evidence>
<keyword evidence="3" id="KW-0813">Transport</keyword>
<evidence type="ECO:0000313" key="10">
    <source>
        <dbReference type="Proteomes" id="UP000701853"/>
    </source>
</evidence>
<feature type="transmembrane region" description="Helical" evidence="8">
    <location>
        <begin position="380"/>
        <end position="399"/>
    </location>
</feature>
<feature type="transmembrane region" description="Helical" evidence="8">
    <location>
        <begin position="142"/>
        <end position="170"/>
    </location>
</feature>
<dbReference type="EMBL" id="JAHUZN010000002">
    <property type="protein sequence ID" value="KAG8500099.1"/>
    <property type="molecule type" value="Genomic_DNA"/>
</dbReference>
<feature type="transmembrane region" description="Helical" evidence="8">
    <location>
        <begin position="277"/>
        <end position="297"/>
    </location>
</feature>
<feature type="transmembrane region" description="Helical" evidence="8">
    <location>
        <begin position="70"/>
        <end position="92"/>
    </location>
</feature>
<comment type="caution">
    <text evidence="9">The sequence shown here is derived from an EMBL/GenBank/DDBJ whole genome shotgun (WGS) entry which is preliminary data.</text>
</comment>
<feature type="transmembrane region" description="Helical" evidence="8">
    <location>
        <begin position="506"/>
        <end position="522"/>
    </location>
</feature>
<keyword evidence="5 8" id="KW-1133">Transmembrane helix</keyword>
<evidence type="ECO:0000256" key="8">
    <source>
        <dbReference type="SAM" id="Phobius"/>
    </source>
</evidence>
<reference evidence="9 10" key="1">
    <citation type="journal article" date="2021" name="bioRxiv">
        <title>The Gossypium anomalum genome as a resource for cotton improvement and evolutionary analysis of hybrid incompatibility.</title>
        <authorList>
            <person name="Grover C.E."/>
            <person name="Yuan D."/>
            <person name="Arick M.A."/>
            <person name="Miller E.R."/>
            <person name="Hu G."/>
            <person name="Peterson D.G."/>
            <person name="Wendel J.F."/>
            <person name="Udall J.A."/>
        </authorList>
    </citation>
    <scope>NUCLEOTIDE SEQUENCE [LARGE SCALE GENOMIC DNA]</scope>
    <source>
        <strain evidence="9">JFW-Udall</strain>
        <tissue evidence="9">Leaf</tissue>
    </source>
</reference>
<dbReference type="GO" id="GO:0005886">
    <property type="term" value="C:plasma membrane"/>
    <property type="evidence" value="ECO:0007669"/>
    <property type="project" value="TreeGrafter"/>
</dbReference>
<keyword evidence="4 8" id="KW-0812">Transmembrane</keyword>
<dbReference type="AlphaFoldDB" id="A0A8J5Z405"/>
<dbReference type="PANTHER" id="PTHR31064:SF38">
    <property type="entry name" value="CATION TRANSPORTER HKT1_4-RELATED"/>
    <property type="match status" value="1"/>
</dbReference>
<feature type="transmembrane region" description="Helical" evidence="8">
    <location>
        <begin position="600"/>
        <end position="628"/>
    </location>
</feature>
<accession>A0A8J5Z405</accession>
<keyword evidence="6" id="KW-0406">Ion transport</keyword>
<dbReference type="Pfam" id="PF02386">
    <property type="entry name" value="TrkH"/>
    <property type="match status" value="2"/>
</dbReference>
<dbReference type="Proteomes" id="UP000701853">
    <property type="component" value="Chromosome 2"/>
</dbReference>
<evidence type="ECO:0008006" key="11">
    <source>
        <dbReference type="Google" id="ProtNLM"/>
    </source>
</evidence>
<evidence type="ECO:0000256" key="3">
    <source>
        <dbReference type="ARBA" id="ARBA00022448"/>
    </source>
</evidence>
<feature type="transmembrane region" description="Helical" evidence="8">
    <location>
        <begin position="182"/>
        <end position="204"/>
    </location>
</feature>
<comment type="similarity">
    <text evidence="2">Belongs to the TrkH potassium transport family. HKT (TC 2.A.38.3) subfamily.</text>
</comment>
<dbReference type="GO" id="GO:0008324">
    <property type="term" value="F:monoatomic cation transmembrane transporter activity"/>
    <property type="evidence" value="ECO:0007669"/>
    <property type="project" value="InterPro"/>
</dbReference>
<gene>
    <name evidence="9" type="ORF">CXB51_003642</name>
</gene>
<evidence type="ECO:0000256" key="7">
    <source>
        <dbReference type="ARBA" id="ARBA00023136"/>
    </source>
</evidence>